<dbReference type="SMART" id="SM00849">
    <property type="entry name" value="Lactamase_B"/>
    <property type="match status" value="1"/>
</dbReference>
<dbReference type="Pfam" id="PF00753">
    <property type="entry name" value="Lactamase_B"/>
    <property type="match status" value="1"/>
</dbReference>
<dbReference type="Gene3D" id="3.60.15.10">
    <property type="entry name" value="Ribonuclease Z/Hydroxyacylglutathione hydrolase-like"/>
    <property type="match status" value="1"/>
</dbReference>
<name>A0ABW7HPS1_9ACTN</name>
<sequence>MAGERLADGWRVDERCTNCDVARQLAPGLIGEEGGRSVVLREPRDRAETERLHAAAHACHTRSIHPPGGRLEEVPDPFPMPLDAGDGTDASENAVYLCGHNSRQTAGANSYLLRRPDGTVMMVDTPRWSPSLARRYEKLGPVTDVLLTHRDHAAHGRQYADGFGARLWIHEGDLDSAPDADRVLRGTEPVEIADGVVAHPLPGHTEGSVLYLADDRYCFTGDSFHWSRTTGDIEVFDTVTWYSVEELAASLERGAGRISFEWLLPGHGDRRRLPVGEMTERLRRLAVRAGELRQRPVDFRAIRW</sequence>
<gene>
    <name evidence="2" type="ORF">ACG5V6_06550</name>
</gene>
<evidence type="ECO:0000313" key="3">
    <source>
        <dbReference type="Proteomes" id="UP001607069"/>
    </source>
</evidence>
<dbReference type="PANTHER" id="PTHR42773">
    <property type="entry name" value="METALLO-BETA-LACTAMASE-RELATED"/>
    <property type="match status" value="1"/>
</dbReference>
<feature type="domain" description="Metallo-beta-lactamase" evidence="1">
    <location>
        <begin position="107"/>
        <end position="267"/>
    </location>
</feature>
<dbReference type="RefSeq" id="WP_279950876.1">
    <property type="nucleotide sequence ID" value="NZ_BAABEN010000007.1"/>
</dbReference>
<reference evidence="2 3" key="1">
    <citation type="submission" date="2024-10" db="EMBL/GenBank/DDBJ databases">
        <authorList>
            <person name="Cho J.-C."/>
        </authorList>
    </citation>
    <scope>NUCLEOTIDE SEQUENCE [LARGE SCALE GENOMIC DNA]</scope>
    <source>
        <strain evidence="2 3">KCTC29696</strain>
    </source>
</reference>
<dbReference type="EMBL" id="JBIHMK010000015">
    <property type="protein sequence ID" value="MFH0247871.1"/>
    <property type="molecule type" value="Genomic_DNA"/>
</dbReference>
<evidence type="ECO:0000259" key="1">
    <source>
        <dbReference type="SMART" id="SM00849"/>
    </source>
</evidence>
<dbReference type="Proteomes" id="UP001607069">
    <property type="component" value="Unassembled WGS sequence"/>
</dbReference>
<comment type="caution">
    <text evidence="2">The sequence shown here is derived from an EMBL/GenBank/DDBJ whole genome shotgun (WGS) entry which is preliminary data.</text>
</comment>
<evidence type="ECO:0000313" key="2">
    <source>
        <dbReference type="EMBL" id="MFH0247871.1"/>
    </source>
</evidence>
<proteinExistence type="predicted"/>
<organism evidence="2 3">
    <name type="scientific">Streptomyces chitinivorans</name>
    <dbReference type="NCBI Taxonomy" id="1257027"/>
    <lineage>
        <taxon>Bacteria</taxon>
        <taxon>Bacillati</taxon>
        <taxon>Actinomycetota</taxon>
        <taxon>Actinomycetes</taxon>
        <taxon>Kitasatosporales</taxon>
        <taxon>Streptomycetaceae</taxon>
        <taxon>Streptomyces</taxon>
    </lineage>
</organism>
<dbReference type="Pfam" id="PF13370">
    <property type="entry name" value="Fer4_13"/>
    <property type="match status" value="1"/>
</dbReference>
<dbReference type="InterPro" id="IPR036866">
    <property type="entry name" value="RibonucZ/Hydroxyglut_hydro"/>
</dbReference>
<accession>A0ABW7HPS1</accession>
<keyword evidence="3" id="KW-1185">Reference proteome</keyword>
<dbReference type="InterPro" id="IPR001279">
    <property type="entry name" value="Metallo-B-lactamas"/>
</dbReference>
<protein>
    <submittedName>
        <fullName evidence="2">MBL fold metallo-hydrolase</fullName>
    </submittedName>
</protein>
<dbReference type="SUPFAM" id="SSF56281">
    <property type="entry name" value="Metallo-hydrolase/oxidoreductase"/>
    <property type="match status" value="1"/>
</dbReference>
<dbReference type="PANTHER" id="PTHR42773:SF1">
    <property type="entry name" value="METALLO-BETA-LACTAMASE FAMILY PROTEIN"/>
    <property type="match status" value="1"/>
</dbReference>
<dbReference type="CDD" id="cd07727">
    <property type="entry name" value="YmaE-like_MBL-fold"/>
    <property type="match status" value="1"/>
</dbReference>